<keyword evidence="1" id="KW-0732">Signal</keyword>
<dbReference type="HOGENOM" id="CLU_1600096_0_0_6"/>
<feature type="chain" id="PRO_5002680839" description="DUF4124 domain-containing protein" evidence="1">
    <location>
        <begin position="22"/>
        <end position="166"/>
    </location>
</feature>
<evidence type="ECO:0000313" key="3">
    <source>
        <dbReference type="Proteomes" id="UP000000248"/>
    </source>
</evidence>
<reference evidence="2 3" key="1">
    <citation type="journal article" date="2007" name="Nat. Biotechnol.">
        <title>Genome sequence and identification of candidate vaccine antigens from the animal pathogen Dichelobacter nodosus.</title>
        <authorList>
            <person name="Myers G.S."/>
            <person name="Parker D."/>
            <person name="Al-Hasani K."/>
            <person name="Kennan R.M."/>
            <person name="Seemann T."/>
            <person name="Ren Q."/>
            <person name="Badger J.H."/>
            <person name="Selengut J.D."/>
            <person name="Deboy R.T."/>
            <person name="Tettelin H."/>
            <person name="Boyce J.D."/>
            <person name="McCarl V.P."/>
            <person name="Han X."/>
            <person name="Nelson W.C."/>
            <person name="Madupu R."/>
            <person name="Mohamoud Y."/>
            <person name="Holley T."/>
            <person name="Fedorova N."/>
            <person name="Khouri H."/>
            <person name="Bottomley S.P."/>
            <person name="Whittington R.J."/>
            <person name="Adler B."/>
            <person name="Songer J.G."/>
            <person name="Rood J.I."/>
            <person name="Paulsen I.T."/>
        </authorList>
    </citation>
    <scope>NUCLEOTIDE SEQUENCE [LARGE SCALE GENOMIC DNA]</scope>
    <source>
        <strain evidence="2 3">VCS1703A</strain>
    </source>
</reference>
<evidence type="ECO:0000256" key="1">
    <source>
        <dbReference type="SAM" id="SignalP"/>
    </source>
</evidence>
<accession>A5EXL0</accession>
<organism evidence="2 3">
    <name type="scientific">Dichelobacter nodosus (strain VCS1703A)</name>
    <dbReference type="NCBI Taxonomy" id="246195"/>
    <lineage>
        <taxon>Bacteria</taxon>
        <taxon>Pseudomonadati</taxon>
        <taxon>Pseudomonadota</taxon>
        <taxon>Gammaproteobacteria</taxon>
        <taxon>Cardiobacteriales</taxon>
        <taxon>Cardiobacteriaceae</taxon>
        <taxon>Dichelobacter</taxon>
    </lineage>
</organism>
<dbReference type="KEGG" id="dno:DNO_1138"/>
<name>A5EXL0_DICNV</name>
<feature type="signal peptide" evidence="1">
    <location>
        <begin position="1"/>
        <end position="21"/>
    </location>
</feature>
<dbReference type="RefSeq" id="WP_012031442.1">
    <property type="nucleotide sequence ID" value="NC_009446.1"/>
</dbReference>
<dbReference type="EMBL" id="CP000513">
    <property type="protein sequence ID" value="ABQ14023.1"/>
    <property type="molecule type" value="Genomic_DNA"/>
</dbReference>
<evidence type="ECO:0000313" key="2">
    <source>
        <dbReference type="EMBL" id="ABQ14023.1"/>
    </source>
</evidence>
<dbReference type="OrthoDB" id="7066971at2"/>
<keyword evidence="3" id="KW-1185">Reference proteome</keyword>
<protein>
    <recommendedName>
        <fullName evidence="4">DUF4124 domain-containing protein</fullName>
    </recommendedName>
</protein>
<dbReference type="Proteomes" id="UP000000248">
    <property type="component" value="Chromosome"/>
</dbReference>
<sequence>MKRTLVAAVLFMGMMLTPVWAQSVPSHLQNRDDVVYKWTEGGKVHYGKRPPRGIEAYIVLNKQGMELSQERIGEHNIIRPLRSFESSDPNVEISSDSSNNGKMSAEEKAWRKKNCDQARHYLAILQGKQTVYEDDGNGNAVPLSPEMIAQRLEQTQSEIETYCSQQ</sequence>
<proteinExistence type="predicted"/>
<dbReference type="STRING" id="246195.DNO_1138"/>
<gene>
    <name evidence="2" type="ordered locus">DNO_1138</name>
</gene>
<evidence type="ECO:0008006" key="4">
    <source>
        <dbReference type="Google" id="ProtNLM"/>
    </source>
</evidence>
<dbReference type="AlphaFoldDB" id="A5EXL0"/>